<gene>
    <name evidence="1" type="ORF">chiPu_0006560</name>
</gene>
<dbReference type="Proteomes" id="UP000287033">
    <property type="component" value="Unassembled WGS sequence"/>
</dbReference>
<reference evidence="1 2" key="1">
    <citation type="journal article" date="2018" name="Nat. Ecol. Evol.">
        <title>Shark genomes provide insights into elasmobranch evolution and the origin of vertebrates.</title>
        <authorList>
            <person name="Hara Y"/>
            <person name="Yamaguchi K"/>
            <person name="Onimaru K"/>
            <person name="Kadota M"/>
            <person name="Koyanagi M"/>
            <person name="Keeley SD"/>
            <person name="Tatsumi K"/>
            <person name="Tanaka K"/>
            <person name="Motone F"/>
            <person name="Kageyama Y"/>
            <person name="Nozu R"/>
            <person name="Adachi N"/>
            <person name="Nishimura O"/>
            <person name="Nakagawa R"/>
            <person name="Tanegashima C"/>
            <person name="Kiyatake I"/>
            <person name="Matsumoto R"/>
            <person name="Murakumo K"/>
            <person name="Nishida K"/>
            <person name="Terakita A"/>
            <person name="Kuratani S"/>
            <person name="Sato K"/>
            <person name="Hyodo S Kuraku.S."/>
        </authorList>
    </citation>
    <scope>NUCLEOTIDE SEQUENCE [LARGE SCALE GENOMIC DNA]</scope>
</reference>
<keyword evidence="2" id="KW-1185">Reference proteome</keyword>
<dbReference type="OrthoDB" id="10407963at2759"/>
<comment type="caution">
    <text evidence="1">The sequence shown here is derived from an EMBL/GenBank/DDBJ whole genome shotgun (WGS) entry which is preliminary data.</text>
</comment>
<organism evidence="1 2">
    <name type="scientific">Chiloscyllium punctatum</name>
    <name type="common">Brownbanded bambooshark</name>
    <name type="synonym">Hemiscyllium punctatum</name>
    <dbReference type="NCBI Taxonomy" id="137246"/>
    <lineage>
        <taxon>Eukaryota</taxon>
        <taxon>Metazoa</taxon>
        <taxon>Chordata</taxon>
        <taxon>Craniata</taxon>
        <taxon>Vertebrata</taxon>
        <taxon>Chondrichthyes</taxon>
        <taxon>Elasmobranchii</taxon>
        <taxon>Galeomorphii</taxon>
        <taxon>Galeoidea</taxon>
        <taxon>Orectolobiformes</taxon>
        <taxon>Hemiscylliidae</taxon>
        <taxon>Chiloscyllium</taxon>
    </lineage>
</organism>
<accession>A0A401SCR1</accession>
<protein>
    <submittedName>
        <fullName evidence="1">Uncharacterized protein</fullName>
    </submittedName>
</protein>
<dbReference type="AlphaFoldDB" id="A0A401SCR1"/>
<name>A0A401SCR1_CHIPU</name>
<sequence length="220" mass="24951">MGIGSEWEGCGIVLCNFTCPVTENIPCHGSGDEGFRSEAQYYINHRRVPSLQKHSDSVKGRQLIGRYQAICEKVKQLSSDSKQAVSVEEVVVPHKTLKDRLQYLLNEESNDREEKEVCLTSLHRLFQLQVKEALTSSGREDFIQVQQAAILENSHRLGGLLFKKNIYHSCNQMTKASYKEEDTGTIQLNLCSLVNHSMNTTTKNQKNPSRRECSVFQESL</sequence>
<proteinExistence type="predicted"/>
<evidence type="ECO:0000313" key="2">
    <source>
        <dbReference type="Proteomes" id="UP000287033"/>
    </source>
</evidence>
<evidence type="ECO:0000313" key="1">
    <source>
        <dbReference type="EMBL" id="GCC28133.1"/>
    </source>
</evidence>
<dbReference type="EMBL" id="BEZZ01000192">
    <property type="protein sequence ID" value="GCC28133.1"/>
    <property type="molecule type" value="Genomic_DNA"/>
</dbReference>